<dbReference type="NCBIfam" id="TIGR02594">
    <property type="entry name" value="TIGR02594 family protein"/>
    <property type="match status" value="1"/>
</dbReference>
<dbReference type="InterPro" id="IPR038765">
    <property type="entry name" value="Papain-like_cys_pep_sf"/>
</dbReference>
<evidence type="ECO:0000259" key="1">
    <source>
        <dbReference type="Pfam" id="PF05257"/>
    </source>
</evidence>
<organism evidence="2 3">
    <name type="scientific">Prosthecodimorpha hirschii</name>
    <dbReference type="NCBI Taxonomy" id="665126"/>
    <lineage>
        <taxon>Bacteria</taxon>
        <taxon>Pseudomonadati</taxon>
        <taxon>Pseudomonadota</taxon>
        <taxon>Alphaproteobacteria</taxon>
        <taxon>Hyphomicrobiales</taxon>
        <taxon>Ancalomicrobiaceae</taxon>
        <taxon>Prosthecodimorpha</taxon>
    </lineage>
</organism>
<comment type="caution">
    <text evidence="2">The sequence shown here is derived from an EMBL/GenBank/DDBJ whole genome shotgun (WGS) entry which is preliminary data.</text>
</comment>
<dbReference type="Proteomes" id="UP000048984">
    <property type="component" value="Unassembled WGS sequence"/>
</dbReference>
<dbReference type="InterPro" id="IPR007921">
    <property type="entry name" value="CHAP_dom"/>
</dbReference>
<evidence type="ECO:0000313" key="3">
    <source>
        <dbReference type="Proteomes" id="UP000048984"/>
    </source>
</evidence>
<dbReference type="RefSeq" id="WP_054359380.1">
    <property type="nucleotide sequence ID" value="NZ_LJYW01000001.1"/>
</dbReference>
<dbReference type="STRING" id="665126.ABB55_14150"/>
<dbReference type="Gene3D" id="3.90.1720.10">
    <property type="entry name" value="endopeptidase domain like (from Nostoc punctiforme)"/>
    <property type="match status" value="1"/>
</dbReference>
<dbReference type="EMBL" id="LJYW01000001">
    <property type="protein sequence ID" value="KPL53215.1"/>
    <property type="molecule type" value="Genomic_DNA"/>
</dbReference>
<accession>A0A0P6W460</accession>
<keyword evidence="3" id="KW-1185">Reference proteome</keyword>
<reference evidence="2 3" key="1">
    <citation type="submission" date="2015-09" db="EMBL/GenBank/DDBJ databases">
        <authorList>
            <person name="Jackson K.R."/>
            <person name="Lunt B.L."/>
            <person name="Fisher J.N.B."/>
            <person name="Gardner A.V."/>
            <person name="Bailey M.E."/>
            <person name="Deus L.M."/>
            <person name="Earl A.S."/>
            <person name="Gibby P.D."/>
            <person name="Hartmann K.A."/>
            <person name="Liu J.E."/>
            <person name="Manci A.M."/>
            <person name="Nielsen D.A."/>
            <person name="Solomon M.B."/>
            <person name="Breakwell D.P."/>
            <person name="Burnett S.H."/>
            <person name="Grose J.H."/>
        </authorList>
    </citation>
    <scope>NUCLEOTIDE SEQUENCE [LARGE SCALE GENOMIC DNA]</scope>
    <source>
        <strain evidence="2 3">16</strain>
    </source>
</reference>
<dbReference type="Pfam" id="PF05257">
    <property type="entry name" value="CHAP"/>
    <property type="match status" value="1"/>
</dbReference>
<dbReference type="InterPro" id="IPR013423">
    <property type="entry name" value="CHP02594"/>
</dbReference>
<proteinExistence type="predicted"/>
<evidence type="ECO:0000313" key="2">
    <source>
        <dbReference type="EMBL" id="KPL53215.1"/>
    </source>
</evidence>
<protein>
    <recommendedName>
        <fullName evidence="1">Peptidase C51 domain-containing protein</fullName>
    </recommendedName>
</protein>
<dbReference type="SUPFAM" id="SSF54001">
    <property type="entry name" value="Cysteine proteinases"/>
    <property type="match status" value="1"/>
</dbReference>
<feature type="domain" description="Peptidase C51" evidence="1">
    <location>
        <begin position="39"/>
        <end position="114"/>
    </location>
</feature>
<sequence>MHWLDRARAYLGLAEIVGPHHNPKVVGLWKTARVPGVSDDETPWCAAFVSAVLEEAGIVSARTGWARSYLTWGIKLGAPAVGAIVVFERGPHAGHVGFVVGKDKADHLMVLGGNQGNAVSIKPFDRKRALGYRWPAGSEPDNFALPLMTSDGQLSRSEA</sequence>
<gene>
    <name evidence="2" type="ORF">ABB55_14150</name>
</gene>
<dbReference type="AlphaFoldDB" id="A0A0P6W460"/>
<name>A0A0P6W460_9HYPH</name>
<reference evidence="2 3" key="2">
    <citation type="submission" date="2015-10" db="EMBL/GenBank/DDBJ databases">
        <title>Draft Genome Sequence of Prosthecomicrobium hirschii ATCC 27832.</title>
        <authorList>
            <person name="Daniel J."/>
            <person name="Givan S.A."/>
            <person name="Brun Y.V."/>
            <person name="Brown P.J."/>
        </authorList>
    </citation>
    <scope>NUCLEOTIDE SEQUENCE [LARGE SCALE GENOMIC DNA]</scope>
    <source>
        <strain evidence="2 3">16</strain>
    </source>
</reference>